<evidence type="ECO:0000313" key="14">
    <source>
        <dbReference type="EMBL" id="JAQ06837.1"/>
    </source>
</evidence>
<sequence>MIRFSFTVDNLRRQETGRRSYYLPQRCFNLRRPSTDTESETGSEDLMESPGANEFKFSEQQHPVQLLGGLNDLRKRGEFCDITLAVEGSKFPAHKVVLAAFSPYFKAMFTGGLKESQCSEVTLHGICPSIMNRLLSFIYTGQIHITELAVCQILPAASMLQITDVIKACCIFLERQLSPVNALGIASFAEQHGCLELHKKANEFIMQHFAEVCQEEEFVQLSTKQLIDLIRKDELNVREETEVYNAVLRWVKYNEEERRPKMHAVLSAVRCQFLTPSFLNEQMKNCEVIKQLPACREYLAQIFRELTLHKRMSVRERIPKTPRVIYVAGGYLRSSLDTLEAFNLDTQKWTKLASLTIPRSGLGAAFVKGIFYAIGGRNNSPGCSYDSDWVDRYEPIRDSWRPCNPMSVPRNRVSVGVVDGMIYAVGGSAGVDYYNSVERYSPEEDAWYSVKSMEIKRLAVAVAVVDRLLYAMGGFDGQGRLSSCECYNPETNTWSPVPPMNIARSGGGVASWNQFIYVVGGFDGKRQLDSVERYDTVNKVWTSVAPLSVARSALSASVIDNKLYAIGGYDGQEFVATVEVYDPKSDCWVMGVPLTSPRSGHASAVSYHFPAYCPEGSS</sequence>
<dbReference type="FunFam" id="3.30.710.10:FF:000001">
    <property type="entry name" value="Kelch-like family member 20"/>
    <property type="match status" value="1"/>
</dbReference>
<dbReference type="InterPro" id="IPR015915">
    <property type="entry name" value="Kelch-typ_b-propeller"/>
</dbReference>
<evidence type="ECO:0000256" key="10">
    <source>
        <dbReference type="ARBA" id="ARBA00023203"/>
    </source>
</evidence>
<dbReference type="FunFam" id="2.120.10.80:FF:000024">
    <property type="entry name" value="Kelch-like ECH-associated protein 1"/>
    <property type="match status" value="1"/>
</dbReference>
<dbReference type="SMART" id="SM00612">
    <property type="entry name" value="Kelch"/>
    <property type="match status" value="6"/>
</dbReference>
<name>A0A146LJ24_LYGHE</name>
<dbReference type="SMART" id="SM00875">
    <property type="entry name" value="BACK"/>
    <property type="match status" value="1"/>
</dbReference>
<dbReference type="EMBL" id="GDHC01011792">
    <property type="protein sequence ID" value="JAQ06837.1"/>
    <property type="molecule type" value="Transcribed_RNA"/>
</dbReference>
<accession>A0A146LJ24</accession>
<keyword evidence="10" id="KW-0009">Actin-binding</keyword>
<keyword evidence="7" id="KW-0963">Cytoplasm</keyword>
<dbReference type="GO" id="GO:0005737">
    <property type="term" value="C:cytoplasm"/>
    <property type="evidence" value="ECO:0007669"/>
    <property type="project" value="UniProtKB-SubCell"/>
</dbReference>
<evidence type="ECO:0000256" key="11">
    <source>
        <dbReference type="ARBA" id="ARBA00023242"/>
    </source>
</evidence>
<dbReference type="CDD" id="cd18458">
    <property type="entry name" value="BACK_KLHL19_KEAP1"/>
    <property type="match status" value="1"/>
</dbReference>
<evidence type="ECO:0000256" key="4">
    <source>
        <dbReference type="ARBA" id="ARBA00005288"/>
    </source>
</evidence>
<dbReference type="Gene3D" id="1.25.40.420">
    <property type="match status" value="1"/>
</dbReference>
<evidence type="ECO:0000256" key="8">
    <source>
        <dbReference type="ARBA" id="ARBA00022737"/>
    </source>
</evidence>
<evidence type="ECO:0000256" key="3">
    <source>
        <dbReference type="ARBA" id="ARBA00004906"/>
    </source>
</evidence>
<dbReference type="SUPFAM" id="SSF54695">
    <property type="entry name" value="POZ domain"/>
    <property type="match status" value="1"/>
</dbReference>
<dbReference type="PIRSF" id="PIRSF037037">
    <property type="entry name" value="Kelch-like_protein_gigaxonin"/>
    <property type="match status" value="1"/>
</dbReference>
<dbReference type="FunFam" id="1.25.40.420:FF:000001">
    <property type="entry name" value="Kelch-like family member 12"/>
    <property type="match status" value="1"/>
</dbReference>
<dbReference type="PROSITE" id="PS50097">
    <property type="entry name" value="BTB"/>
    <property type="match status" value="1"/>
</dbReference>
<dbReference type="InterPro" id="IPR017096">
    <property type="entry name" value="BTB-kelch_protein"/>
</dbReference>
<dbReference type="Gene3D" id="3.30.710.10">
    <property type="entry name" value="Potassium Channel Kv1.1, Chain A"/>
    <property type="match status" value="1"/>
</dbReference>
<dbReference type="GO" id="GO:0003779">
    <property type="term" value="F:actin binding"/>
    <property type="evidence" value="ECO:0007669"/>
    <property type="project" value="UniProtKB-KW"/>
</dbReference>
<dbReference type="Pfam" id="PF00651">
    <property type="entry name" value="BTB"/>
    <property type="match status" value="1"/>
</dbReference>
<dbReference type="Pfam" id="PF07707">
    <property type="entry name" value="BACK"/>
    <property type="match status" value="1"/>
</dbReference>
<dbReference type="SMART" id="SM00225">
    <property type="entry name" value="BTB"/>
    <property type="match status" value="1"/>
</dbReference>
<evidence type="ECO:0000256" key="2">
    <source>
        <dbReference type="ARBA" id="ARBA00004496"/>
    </source>
</evidence>
<comment type="function">
    <text evidence="12">Probable substrate-specific adapter of an E3 ubiquitin-protein ligase complex which mediates the ubiquitination and subsequent proteasomal degradation of target proteins. May have a role in synapse differentiation and growth.</text>
</comment>
<dbReference type="InterPro" id="IPR011705">
    <property type="entry name" value="BACK"/>
</dbReference>
<feature type="domain" description="BTB" evidence="13">
    <location>
        <begin position="80"/>
        <end position="147"/>
    </location>
</feature>
<keyword evidence="9" id="KW-0833">Ubl conjugation pathway</keyword>
<evidence type="ECO:0000256" key="12">
    <source>
        <dbReference type="ARBA" id="ARBA00043912"/>
    </source>
</evidence>
<comment type="similarity">
    <text evidence="4">Belongs to the KEAP1 family.</text>
</comment>
<dbReference type="PANTHER" id="PTHR45632:SF13">
    <property type="entry name" value="KELCH-LIKE PROTEIN 26"/>
    <property type="match status" value="1"/>
</dbReference>
<evidence type="ECO:0000256" key="1">
    <source>
        <dbReference type="ARBA" id="ARBA00004123"/>
    </source>
</evidence>
<dbReference type="UniPathway" id="UPA00143"/>
<dbReference type="InterPro" id="IPR047098">
    <property type="entry name" value="KEAP1_BACK"/>
</dbReference>
<dbReference type="GO" id="GO:0016567">
    <property type="term" value="P:protein ubiquitination"/>
    <property type="evidence" value="ECO:0007669"/>
    <property type="project" value="UniProtKB-UniPathway"/>
</dbReference>
<evidence type="ECO:0000256" key="5">
    <source>
        <dbReference type="ARBA" id="ARBA00013699"/>
    </source>
</evidence>
<comment type="pathway">
    <text evidence="3">Protein modification; protein ubiquitination.</text>
</comment>
<keyword evidence="8" id="KW-0677">Repeat</keyword>
<dbReference type="Pfam" id="PF01344">
    <property type="entry name" value="Kelch_1"/>
    <property type="match status" value="6"/>
</dbReference>
<dbReference type="AlphaFoldDB" id="A0A146LJ24"/>
<protein>
    <recommendedName>
        <fullName evidence="5">Kelch-like protein diablo</fullName>
    </recommendedName>
</protein>
<evidence type="ECO:0000256" key="7">
    <source>
        <dbReference type="ARBA" id="ARBA00022490"/>
    </source>
</evidence>
<evidence type="ECO:0000259" key="13">
    <source>
        <dbReference type="PROSITE" id="PS50097"/>
    </source>
</evidence>
<dbReference type="PANTHER" id="PTHR45632">
    <property type="entry name" value="LD33804P"/>
    <property type="match status" value="1"/>
</dbReference>
<keyword evidence="11" id="KW-0539">Nucleus</keyword>
<gene>
    <name evidence="14" type="primary">KEAP1</name>
    <name evidence="14" type="ORF">g.55982</name>
</gene>
<dbReference type="Gene3D" id="2.120.10.80">
    <property type="entry name" value="Kelch-type beta propeller"/>
    <property type="match status" value="1"/>
</dbReference>
<evidence type="ECO:0000256" key="6">
    <source>
        <dbReference type="ARBA" id="ARBA00022441"/>
    </source>
</evidence>
<dbReference type="InterPro" id="IPR000210">
    <property type="entry name" value="BTB/POZ_dom"/>
</dbReference>
<comment type="subcellular location">
    <subcellularLocation>
        <location evidence="2">Cytoplasm</location>
    </subcellularLocation>
    <subcellularLocation>
        <location evidence="1">Nucleus</location>
    </subcellularLocation>
</comment>
<organism evidence="14">
    <name type="scientific">Lygus hesperus</name>
    <name type="common">Western plant bug</name>
    <dbReference type="NCBI Taxonomy" id="30085"/>
    <lineage>
        <taxon>Eukaryota</taxon>
        <taxon>Metazoa</taxon>
        <taxon>Ecdysozoa</taxon>
        <taxon>Arthropoda</taxon>
        <taxon>Hexapoda</taxon>
        <taxon>Insecta</taxon>
        <taxon>Pterygota</taxon>
        <taxon>Neoptera</taxon>
        <taxon>Paraneoptera</taxon>
        <taxon>Hemiptera</taxon>
        <taxon>Heteroptera</taxon>
        <taxon>Panheteroptera</taxon>
        <taxon>Cimicomorpha</taxon>
        <taxon>Miridae</taxon>
        <taxon>Mirini</taxon>
        <taxon>Lygus</taxon>
    </lineage>
</organism>
<dbReference type="InterPro" id="IPR006652">
    <property type="entry name" value="Kelch_1"/>
</dbReference>
<evidence type="ECO:0000256" key="9">
    <source>
        <dbReference type="ARBA" id="ARBA00022786"/>
    </source>
</evidence>
<dbReference type="InterPro" id="IPR011333">
    <property type="entry name" value="SKP1/BTB/POZ_sf"/>
</dbReference>
<reference evidence="14" key="1">
    <citation type="journal article" date="2016" name="Gigascience">
        <title>De novo construction of an expanded transcriptome assembly for the western tarnished plant bug, Lygus hesperus.</title>
        <authorList>
            <person name="Tassone E.E."/>
            <person name="Geib S.M."/>
            <person name="Hall B."/>
            <person name="Fabrick J.A."/>
            <person name="Brent C.S."/>
            <person name="Hull J.J."/>
        </authorList>
    </citation>
    <scope>NUCLEOTIDE SEQUENCE</scope>
</reference>
<dbReference type="GO" id="GO:0005634">
    <property type="term" value="C:nucleus"/>
    <property type="evidence" value="ECO:0007669"/>
    <property type="project" value="UniProtKB-SubCell"/>
</dbReference>
<proteinExistence type="inferred from homology"/>
<keyword evidence="6" id="KW-0880">Kelch repeat</keyword>
<dbReference type="SUPFAM" id="SSF117281">
    <property type="entry name" value="Kelch motif"/>
    <property type="match status" value="1"/>
</dbReference>